<reference evidence="4" key="2">
    <citation type="journal article" date="2021" name="PeerJ">
        <title>Extensive microbial diversity within the chicken gut microbiome revealed by metagenomics and culture.</title>
        <authorList>
            <person name="Gilroy R."/>
            <person name="Ravi A."/>
            <person name="Getino M."/>
            <person name="Pursley I."/>
            <person name="Horton D.L."/>
            <person name="Alikhan N.F."/>
            <person name="Baker D."/>
            <person name="Gharbi K."/>
            <person name="Hall N."/>
            <person name="Watson M."/>
            <person name="Adriaenssens E.M."/>
            <person name="Foster-Nyarko E."/>
            <person name="Jarju S."/>
            <person name="Secka A."/>
            <person name="Antonio M."/>
            <person name="Oren A."/>
            <person name="Chaudhuri R.R."/>
            <person name="La Ragione R."/>
            <person name="Hildebrand F."/>
            <person name="Pallen M.J."/>
        </authorList>
    </citation>
    <scope>NUCLEOTIDE SEQUENCE</scope>
    <source>
        <strain evidence="4">4920</strain>
    </source>
</reference>
<dbReference type="Gene3D" id="1.10.10.630">
    <property type="entry name" value="DnaD domain-like"/>
    <property type="match status" value="2"/>
</dbReference>
<comment type="caution">
    <text evidence="4">The sequence shown here is derived from an EMBL/GenBank/DDBJ whole genome shotgun (WGS) entry which is preliminary data.</text>
</comment>
<sequence length="324" mass="36363">MAQRGVEIGGQALLRVLPGLDGECVKLYIYIKYLSEQNGGTTSVSEVGRFLSMPGERVGEAVRELVRQGLIRLGAQGSLSLCPEAGAHVPLAEEAPSYRPGEVGAILESDKQLSDMLALAQKILGRTLSYSAIEKLYGLYDWLGMAPELILRLLEYCVELGKKDMRYIEKVALSWHEMGIGTVAEAERYIERQSYKRTYLYQIQKEFGIADRKLTASETRYIGEWYTMGVPVELAAFAYDYSVTKTGRLAMAYINKVLQAWMKEGIRTAEQAQESLKRRSAAQQPQAGKQNQAKPFEVYGSGRYDYEEIDALARRKLKKMIGKE</sequence>
<dbReference type="AlphaFoldDB" id="A0A9D1NFK4"/>
<dbReference type="PANTHER" id="PTHR37293">
    <property type="entry name" value="PHAGE REPLICATION PROTEIN-RELATED"/>
    <property type="match status" value="1"/>
</dbReference>
<organism evidence="4 5">
    <name type="scientific">Candidatus Aphodoplasma excrementigallinarum</name>
    <dbReference type="NCBI Taxonomy" id="2840673"/>
    <lineage>
        <taxon>Bacteria</taxon>
        <taxon>Bacillati</taxon>
        <taxon>Bacillota</taxon>
        <taxon>Clostridia</taxon>
        <taxon>Eubacteriales</taxon>
        <taxon>Candidatus Aphodoplasma</taxon>
    </lineage>
</organism>
<evidence type="ECO:0000256" key="1">
    <source>
        <dbReference type="ARBA" id="ARBA00093462"/>
    </source>
</evidence>
<feature type="domain" description="DnaB/C C-terminal" evidence="3">
    <location>
        <begin position="203"/>
        <end position="275"/>
    </location>
</feature>
<protein>
    <submittedName>
        <fullName evidence="4">DnaD domain protein</fullName>
    </submittedName>
</protein>
<dbReference type="Proteomes" id="UP000886743">
    <property type="component" value="Unassembled WGS sequence"/>
</dbReference>
<dbReference type="Pfam" id="PF07261">
    <property type="entry name" value="DnaB_2"/>
    <property type="match status" value="2"/>
</dbReference>
<name>A0A9D1NFK4_9FIRM</name>
<dbReference type="InterPro" id="IPR017019">
    <property type="entry name" value="DNA_replication_prd_bac"/>
</dbReference>
<proteinExistence type="inferred from homology"/>
<dbReference type="EMBL" id="DVOF01000034">
    <property type="protein sequence ID" value="HIV02160.1"/>
    <property type="molecule type" value="Genomic_DNA"/>
</dbReference>
<dbReference type="PANTHER" id="PTHR37293:SF5">
    <property type="entry name" value="DNA REPLICATION PROTEIN"/>
    <property type="match status" value="1"/>
</dbReference>
<dbReference type="PIRSF" id="PIRSF033722">
    <property type="entry name" value="DnaD_CA_C3587_prd"/>
    <property type="match status" value="1"/>
</dbReference>
<dbReference type="SUPFAM" id="SSF158499">
    <property type="entry name" value="DnaD domain-like"/>
    <property type="match status" value="2"/>
</dbReference>
<evidence type="ECO:0000313" key="4">
    <source>
        <dbReference type="EMBL" id="HIV02160.1"/>
    </source>
</evidence>
<evidence type="ECO:0000313" key="5">
    <source>
        <dbReference type="Proteomes" id="UP000886743"/>
    </source>
</evidence>
<dbReference type="InterPro" id="IPR034829">
    <property type="entry name" value="DnaD-like_sf"/>
</dbReference>
<comment type="similarity">
    <text evidence="1">Belongs to the DnaB/DnaD family.</text>
</comment>
<evidence type="ECO:0000256" key="2">
    <source>
        <dbReference type="SAM" id="MobiDB-lite"/>
    </source>
</evidence>
<dbReference type="NCBIfam" id="TIGR01446">
    <property type="entry name" value="DnaD_dom"/>
    <property type="match status" value="2"/>
</dbReference>
<reference evidence="4" key="1">
    <citation type="submission" date="2020-10" db="EMBL/GenBank/DDBJ databases">
        <authorList>
            <person name="Gilroy R."/>
        </authorList>
    </citation>
    <scope>NUCLEOTIDE SEQUENCE</scope>
    <source>
        <strain evidence="4">4920</strain>
    </source>
</reference>
<evidence type="ECO:0000259" key="3">
    <source>
        <dbReference type="Pfam" id="PF07261"/>
    </source>
</evidence>
<dbReference type="InterPro" id="IPR006343">
    <property type="entry name" value="DnaB/C_C"/>
</dbReference>
<feature type="region of interest" description="Disordered" evidence="2">
    <location>
        <begin position="272"/>
        <end position="295"/>
    </location>
</feature>
<feature type="domain" description="DnaB/C C-terminal" evidence="3">
    <location>
        <begin position="119"/>
        <end position="190"/>
    </location>
</feature>
<accession>A0A9D1NFK4</accession>
<feature type="compositionally biased region" description="Polar residues" evidence="2">
    <location>
        <begin position="281"/>
        <end position="293"/>
    </location>
</feature>
<gene>
    <name evidence="4" type="ORF">IAC74_01195</name>
</gene>
<dbReference type="InterPro" id="IPR053162">
    <property type="entry name" value="DnaD"/>
</dbReference>